<evidence type="ECO:0000313" key="2">
    <source>
        <dbReference type="Proteomes" id="UP000217289"/>
    </source>
</evidence>
<dbReference type="EMBL" id="CP022163">
    <property type="protein sequence ID" value="ATB33613.1"/>
    <property type="molecule type" value="Genomic_DNA"/>
</dbReference>
<gene>
    <name evidence="1" type="ORF">MEBOL_007111</name>
</gene>
<reference evidence="1 2" key="1">
    <citation type="submission" date="2017-06" db="EMBL/GenBank/DDBJ databases">
        <authorList>
            <person name="Kim H.J."/>
            <person name="Triplett B.A."/>
        </authorList>
    </citation>
    <scope>NUCLEOTIDE SEQUENCE [LARGE SCALE GENOMIC DNA]</scope>
    <source>
        <strain evidence="1 2">DSM 14713</strain>
    </source>
</reference>
<name>A0A250IQT3_9BACT</name>
<dbReference type="RefSeq" id="WP_095981622.1">
    <property type="nucleotide sequence ID" value="NZ_CP022163.1"/>
</dbReference>
<protein>
    <submittedName>
        <fullName evidence="1">Uncharacterized protein</fullName>
    </submittedName>
</protein>
<accession>A0A250IQT3</accession>
<proteinExistence type="predicted"/>
<evidence type="ECO:0000313" key="1">
    <source>
        <dbReference type="EMBL" id="ATB33613.1"/>
    </source>
</evidence>
<keyword evidence="2" id="KW-1185">Reference proteome</keyword>
<dbReference type="AlphaFoldDB" id="A0A250IQT3"/>
<dbReference type="KEGG" id="mbd:MEBOL_007111"/>
<sequence>MISWLVVECGGVTEKCGGPVALAPRRDVAYFVDAKTAERDAHAFAAYKNAQHEGRVLEPAPTAELRWHMPYAWDHQIFSPLLRWGVLEWNGQSGKPGPRPDVAYFLDPDTAESDAKWFSRERDHWLAHRSSAPALALTRRAG</sequence>
<dbReference type="Proteomes" id="UP000217289">
    <property type="component" value="Chromosome"/>
</dbReference>
<organism evidence="1 2">
    <name type="scientific">Melittangium boletus DSM 14713</name>
    <dbReference type="NCBI Taxonomy" id="1294270"/>
    <lineage>
        <taxon>Bacteria</taxon>
        <taxon>Pseudomonadati</taxon>
        <taxon>Myxococcota</taxon>
        <taxon>Myxococcia</taxon>
        <taxon>Myxococcales</taxon>
        <taxon>Cystobacterineae</taxon>
        <taxon>Archangiaceae</taxon>
        <taxon>Melittangium</taxon>
    </lineage>
</organism>